<keyword evidence="1" id="KW-0812">Transmembrane</keyword>
<proteinExistence type="predicted"/>
<keyword evidence="1" id="KW-1133">Transmembrane helix</keyword>
<dbReference type="Proteomes" id="UP000004459">
    <property type="component" value="Unassembled WGS sequence"/>
</dbReference>
<dbReference type="HOGENOM" id="CLU_3183963_0_0_9"/>
<feature type="transmembrane region" description="Helical" evidence="1">
    <location>
        <begin position="20"/>
        <end position="41"/>
    </location>
</feature>
<keyword evidence="1" id="KW-0472">Membrane</keyword>
<dbReference type="AlphaFoldDB" id="G9YX19"/>
<dbReference type="EMBL" id="AGCK01000331">
    <property type="protein sequence ID" value="EHM37991.1"/>
    <property type="molecule type" value="Genomic_DNA"/>
</dbReference>
<reference evidence="2 3" key="1">
    <citation type="submission" date="2011-08" db="EMBL/GenBank/DDBJ databases">
        <authorList>
            <person name="Weinstock G."/>
            <person name="Sodergren E."/>
            <person name="Clifton S."/>
            <person name="Fulton L."/>
            <person name="Fulton B."/>
            <person name="Courtney L."/>
            <person name="Fronick C."/>
            <person name="Harrison M."/>
            <person name="Strong C."/>
            <person name="Farmer C."/>
            <person name="Delahaunty K."/>
            <person name="Markovic C."/>
            <person name="Hall O."/>
            <person name="Minx P."/>
            <person name="Tomlinson C."/>
            <person name="Mitreva M."/>
            <person name="Hou S."/>
            <person name="Chen J."/>
            <person name="Wollam A."/>
            <person name="Pepin K.H."/>
            <person name="Johnson M."/>
            <person name="Bhonagiri V."/>
            <person name="Zhang X."/>
            <person name="Suruliraj S."/>
            <person name="Warren W."/>
            <person name="Chinwalla A."/>
            <person name="Mardis E.R."/>
            <person name="Wilson R.K."/>
        </authorList>
    </citation>
    <scope>NUCLEOTIDE SEQUENCE [LARGE SCALE GENOMIC DNA]</scope>
    <source>
        <strain evidence="2 3">ATCC 29863</strain>
    </source>
</reference>
<name>G9YX19_FLAPL</name>
<sequence length="46" mass="5681">MWYIEYKVISNNEFHYVSSFFRHVSTLFSTIFPKIVVVYYLREVNL</sequence>
<protein>
    <submittedName>
        <fullName evidence="2">Uncharacterized protein</fullName>
    </submittedName>
</protein>
<accession>G9YX19</accession>
<organism evidence="2 3">
    <name type="scientific">Flavonifractor plautii ATCC 29863</name>
    <dbReference type="NCBI Taxonomy" id="411475"/>
    <lineage>
        <taxon>Bacteria</taxon>
        <taxon>Bacillati</taxon>
        <taxon>Bacillota</taxon>
        <taxon>Clostridia</taxon>
        <taxon>Eubacteriales</taxon>
        <taxon>Oscillospiraceae</taxon>
        <taxon>Flavonifractor</taxon>
    </lineage>
</organism>
<evidence type="ECO:0000256" key="1">
    <source>
        <dbReference type="SAM" id="Phobius"/>
    </source>
</evidence>
<evidence type="ECO:0000313" key="2">
    <source>
        <dbReference type="EMBL" id="EHM37991.1"/>
    </source>
</evidence>
<gene>
    <name evidence="2" type="ORF">HMPREF0372_04087</name>
</gene>
<comment type="caution">
    <text evidence="2">The sequence shown here is derived from an EMBL/GenBank/DDBJ whole genome shotgun (WGS) entry which is preliminary data.</text>
</comment>
<evidence type="ECO:0000313" key="3">
    <source>
        <dbReference type="Proteomes" id="UP000004459"/>
    </source>
</evidence>